<dbReference type="RefSeq" id="WP_343165050.1">
    <property type="nucleotide sequence ID" value="NZ_JBHRSV010000002.1"/>
</dbReference>
<dbReference type="InterPro" id="IPR043132">
    <property type="entry name" value="BCAT-like_C"/>
</dbReference>
<dbReference type="SUPFAM" id="SSF56752">
    <property type="entry name" value="D-aminoacid aminotransferase-like PLP-dependent enzymes"/>
    <property type="match status" value="1"/>
</dbReference>
<organism evidence="3 4">
    <name type="scientific">Hyphobacterium vulgare</name>
    <dbReference type="NCBI Taxonomy" id="1736751"/>
    <lineage>
        <taxon>Bacteria</taxon>
        <taxon>Pseudomonadati</taxon>
        <taxon>Pseudomonadota</taxon>
        <taxon>Alphaproteobacteria</taxon>
        <taxon>Maricaulales</taxon>
        <taxon>Maricaulaceae</taxon>
        <taxon>Hyphobacterium</taxon>
    </lineage>
</organism>
<keyword evidence="3" id="KW-0032">Aminotransferase</keyword>
<dbReference type="Proteomes" id="UP001595379">
    <property type="component" value="Unassembled WGS sequence"/>
</dbReference>
<dbReference type="PANTHER" id="PTHR42743">
    <property type="entry name" value="AMINO-ACID AMINOTRANSFERASE"/>
    <property type="match status" value="1"/>
</dbReference>
<evidence type="ECO:0000256" key="1">
    <source>
        <dbReference type="ARBA" id="ARBA00009320"/>
    </source>
</evidence>
<evidence type="ECO:0000256" key="2">
    <source>
        <dbReference type="ARBA" id="ARBA00014472"/>
    </source>
</evidence>
<evidence type="ECO:0000313" key="3">
    <source>
        <dbReference type="EMBL" id="MFC2925322.1"/>
    </source>
</evidence>
<accession>A0ABV6ZV52</accession>
<reference evidence="4" key="1">
    <citation type="journal article" date="2019" name="Int. J. Syst. Evol. Microbiol.">
        <title>The Global Catalogue of Microorganisms (GCM) 10K type strain sequencing project: providing services to taxonomists for standard genome sequencing and annotation.</title>
        <authorList>
            <consortium name="The Broad Institute Genomics Platform"/>
            <consortium name="The Broad Institute Genome Sequencing Center for Infectious Disease"/>
            <person name="Wu L."/>
            <person name="Ma J."/>
        </authorList>
    </citation>
    <scope>NUCLEOTIDE SEQUENCE [LARGE SCALE GENOMIC DNA]</scope>
    <source>
        <strain evidence="4">KCTC 52487</strain>
    </source>
</reference>
<proteinExistence type="inferred from homology"/>
<evidence type="ECO:0000313" key="4">
    <source>
        <dbReference type="Proteomes" id="UP001595379"/>
    </source>
</evidence>
<dbReference type="Gene3D" id="3.30.470.10">
    <property type="match status" value="1"/>
</dbReference>
<dbReference type="InterPro" id="IPR001544">
    <property type="entry name" value="Aminotrans_IV"/>
</dbReference>
<name>A0ABV6ZV52_9PROT</name>
<dbReference type="InterPro" id="IPR050571">
    <property type="entry name" value="Class-IV_PLP-Dep_Aminotrnsfr"/>
</dbReference>
<protein>
    <recommendedName>
        <fullName evidence="2">Probable branched-chain-amino-acid aminotransferase</fullName>
    </recommendedName>
</protein>
<comment type="caution">
    <text evidence="3">The sequence shown here is derived from an EMBL/GenBank/DDBJ whole genome shotgun (WGS) entry which is preliminary data.</text>
</comment>
<sequence length="269" mass="28001">MMRSWDGPGWREFEAGDIAPDDRGFLLGDGVFETMRVAGGQIRYSAAHRARFEAAGAALDLVSPAPWPAVEAEAAGLPDGATLRLTLTRGPGPRGVSPFPDNHARLFLADFPPATGPTSVTLQISAIRRSPASLACRHKTLSYADNAAARREAVAAGADMALLLTAEGHVSGADCANVFWMSGDTVFTPSADCAIRPGVMREAVLKEAARSGLEVREGRFEAGVLARAGAIFVTNAATGLVPVQALDGRAVKTGHPAMLALREAVSTAG</sequence>
<dbReference type="InterPro" id="IPR043131">
    <property type="entry name" value="BCAT-like_N"/>
</dbReference>
<dbReference type="GO" id="GO:0008483">
    <property type="term" value="F:transaminase activity"/>
    <property type="evidence" value="ECO:0007669"/>
    <property type="project" value="UniProtKB-KW"/>
</dbReference>
<keyword evidence="3" id="KW-0808">Transferase</keyword>
<dbReference type="InterPro" id="IPR036038">
    <property type="entry name" value="Aminotransferase-like"/>
</dbReference>
<gene>
    <name evidence="3" type="ORF">ACFOOR_04310</name>
</gene>
<keyword evidence="4" id="KW-1185">Reference proteome</keyword>
<dbReference type="PANTHER" id="PTHR42743:SF2">
    <property type="entry name" value="AMINODEOXYCHORISMATE LYASE"/>
    <property type="match status" value="1"/>
</dbReference>
<dbReference type="EMBL" id="JBHRSV010000002">
    <property type="protein sequence ID" value="MFC2925322.1"/>
    <property type="molecule type" value="Genomic_DNA"/>
</dbReference>
<comment type="similarity">
    <text evidence="1">Belongs to the class-IV pyridoxal-phosphate-dependent aminotransferase family.</text>
</comment>
<dbReference type="Gene3D" id="3.20.10.10">
    <property type="entry name" value="D-amino Acid Aminotransferase, subunit A, domain 2"/>
    <property type="match status" value="1"/>
</dbReference>
<dbReference type="Pfam" id="PF01063">
    <property type="entry name" value="Aminotran_4"/>
    <property type="match status" value="1"/>
</dbReference>